<dbReference type="GO" id="GO:0016301">
    <property type="term" value="F:kinase activity"/>
    <property type="evidence" value="ECO:0007669"/>
    <property type="project" value="UniProtKB-KW"/>
</dbReference>
<sequence length="71" mass="7445">MSDVLAIAARARFVSGASATAESGTHKWPPEGEFPAFSPFHFNSTKIRTRTEHKMDKAAAAAAGCLPAALS</sequence>
<evidence type="ECO:0000313" key="3">
    <source>
        <dbReference type="Proteomes" id="UP000030765"/>
    </source>
</evidence>
<dbReference type="VEuPathDB" id="VectorBase:ASIC009631"/>
<dbReference type="EMBL" id="ATLV01017211">
    <property type="status" value="NOT_ANNOTATED_CDS"/>
    <property type="molecule type" value="Genomic_DNA"/>
</dbReference>
<reference evidence="1 3" key="1">
    <citation type="journal article" date="2014" name="BMC Genomics">
        <title>Genome sequence of Anopheles sinensis provides insight into genetics basis of mosquito competence for malaria parasites.</title>
        <authorList>
            <person name="Zhou D."/>
            <person name="Zhang D."/>
            <person name="Ding G."/>
            <person name="Shi L."/>
            <person name="Hou Q."/>
            <person name="Ye Y."/>
            <person name="Xu Y."/>
            <person name="Zhou H."/>
            <person name="Xiong C."/>
            <person name="Li S."/>
            <person name="Yu J."/>
            <person name="Hong S."/>
            <person name="Yu X."/>
            <person name="Zou P."/>
            <person name="Chen C."/>
            <person name="Chang X."/>
            <person name="Wang W."/>
            <person name="Lv Y."/>
            <person name="Sun Y."/>
            <person name="Ma L."/>
            <person name="Shen B."/>
            <person name="Zhu C."/>
        </authorList>
    </citation>
    <scope>NUCLEOTIDE SEQUENCE [LARGE SCALE GENOMIC DNA]</scope>
</reference>
<organism evidence="1">
    <name type="scientific">Anopheles sinensis</name>
    <name type="common">Mosquito</name>
    <dbReference type="NCBI Taxonomy" id="74873"/>
    <lineage>
        <taxon>Eukaryota</taxon>
        <taxon>Metazoa</taxon>
        <taxon>Ecdysozoa</taxon>
        <taxon>Arthropoda</taxon>
        <taxon>Hexapoda</taxon>
        <taxon>Insecta</taxon>
        <taxon>Pterygota</taxon>
        <taxon>Neoptera</taxon>
        <taxon>Endopterygota</taxon>
        <taxon>Diptera</taxon>
        <taxon>Nematocera</taxon>
        <taxon>Culicoidea</taxon>
        <taxon>Culicidae</taxon>
        <taxon>Anophelinae</taxon>
        <taxon>Anopheles</taxon>
    </lineage>
</organism>
<evidence type="ECO:0000313" key="1">
    <source>
        <dbReference type="EMBL" id="KFB42049.1"/>
    </source>
</evidence>
<dbReference type="AlphaFoldDB" id="A0A084VVQ5"/>
<keyword evidence="1" id="KW-0808">Transferase</keyword>
<protein>
    <submittedName>
        <fullName evidence="1 2">Xylulokinase</fullName>
    </submittedName>
</protein>
<evidence type="ECO:0000313" key="2">
    <source>
        <dbReference type="EnsemblMetazoa" id="ASIC009631-PA"/>
    </source>
</evidence>
<dbReference type="Proteomes" id="UP000030765">
    <property type="component" value="Unassembled WGS sequence"/>
</dbReference>
<reference evidence="2" key="2">
    <citation type="submission" date="2020-05" db="UniProtKB">
        <authorList>
            <consortium name="EnsemblMetazoa"/>
        </authorList>
    </citation>
    <scope>IDENTIFICATION</scope>
</reference>
<dbReference type="EMBL" id="KE525157">
    <property type="protein sequence ID" value="KFB42049.1"/>
    <property type="molecule type" value="Genomic_DNA"/>
</dbReference>
<proteinExistence type="predicted"/>
<dbReference type="EnsemblMetazoa" id="ASIC009631-RA">
    <property type="protein sequence ID" value="ASIC009631-PA"/>
    <property type="gene ID" value="ASIC009631"/>
</dbReference>
<name>A0A084VVQ5_ANOSI</name>
<gene>
    <name evidence="1" type="ORF">ZHAS_00009631</name>
</gene>
<keyword evidence="3" id="KW-1185">Reference proteome</keyword>
<accession>A0A084VVQ5</accession>
<keyword evidence="1" id="KW-0418">Kinase</keyword>